<dbReference type="Proteomes" id="UP000192257">
    <property type="component" value="Unassembled WGS sequence"/>
</dbReference>
<dbReference type="Pfam" id="PF22925">
    <property type="entry name" value="TS_C"/>
    <property type="match status" value="1"/>
</dbReference>
<dbReference type="Gene3D" id="2.60.120.200">
    <property type="match status" value="1"/>
</dbReference>
<dbReference type="InterPro" id="IPR008377">
    <property type="entry name" value="Sialidase_trypan"/>
</dbReference>
<dbReference type="EMBL" id="NBCO01000025">
    <property type="protein sequence ID" value="ORC86806.1"/>
    <property type="molecule type" value="Genomic_DNA"/>
</dbReference>
<evidence type="ECO:0000313" key="4">
    <source>
        <dbReference type="EMBL" id="ORC86806.1"/>
    </source>
</evidence>
<dbReference type="InterPro" id="IPR055239">
    <property type="entry name" value="TS_C"/>
</dbReference>
<comment type="caution">
    <text evidence="4">The sequence shown here is derived from an EMBL/GenBank/DDBJ whole genome shotgun (WGS) entry which is preliminary data.</text>
</comment>
<dbReference type="PRINTS" id="PR01803">
    <property type="entry name" value="TCSIALIDASE"/>
</dbReference>
<evidence type="ECO:0000256" key="1">
    <source>
        <dbReference type="SAM" id="SignalP"/>
    </source>
</evidence>
<feature type="signal peptide" evidence="1">
    <location>
        <begin position="1"/>
        <end position="25"/>
    </location>
</feature>
<dbReference type="VEuPathDB" id="TriTrypDB:TM35_000251020"/>
<dbReference type="AlphaFoldDB" id="A0A1X0NQ14"/>
<feature type="domain" description="Sialidase" evidence="2">
    <location>
        <begin position="233"/>
        <end position="402"/>
    </location>
</feature>
<keyword evidence="5" id="KW-1185">Reference proteome</keyword>
<dbReference type="InterPro" id="IPR011040">
    <property type="entry name" value="Sialidase"/>
</dbReference>
<feature type="domain" description="Trans-sialidase C-terminal" evidence="3">
    <location>
        <begin position="454"/>
        <end position="668"/>
    </location>
</feature>
<dbReference type="RefSeq" id="XP_028880872.1">
    <property type="nucleotide sequence ID" value="XM_029027693.1"/>
</dbReference>
<reference evidence="4 5" key="1">
    <citation type="submission" date="2017-03" db="EMBL/GenBank/DDBJ databases">
        <title>An alternative strategy for trypanosome survival in the mammalian bloodstream revealed through genome and transcriptome analysis of the ubiquitous bovine parasite Trypanosoma (Megatrypanum) theileri.</title>
        <authorList>
            <person name="Kelly S."/>
            <person name="Ivens A."/>
            <person name="Mott A."/>
            <person name="O'Neill E."/>
            <person name="Emms D."/>
            <person name="Macleod O."/>
            <person name="Voorheis P."/>
            <person name="Matthews J."/>
            <person name="Matthews K."/>
            <person name="Carrington M."/>
        </authorList>
    </citation>
    <scope>NUCLEOTIDE SEQUENCE [LARGE SCALE GENOMIC DNA]</scope>
    <source>
        <strain evidence="4">Edinburgh</strain>
    </source>
</reference>
<accession>A0A1X0NQ14</accession>
<dbReference type="Pfam" id="PF13859">
    <property type="entry name" value="BNR_3"/>
    <property type="match status" value="1"/>
</dbReference>
<sequence length="684" mass="77557">MKYNMSHSLFVVLLILLLGCISGYAQGSRSEESIIRTIGGDSKEVYQTKESTDAMKLEEDVSYRNQKIQPFLETDRNPFHPFHGSHLLWLGNKKLVTVATSRLLQLFADKTEFIDFFVGESSNNGEKWEDIKKKRFSFFSYSYNASLWNPKDYGTSHDTFVLVESKALPSKYDSKSTQTKIQNSTLRFVGMSIANNGSGKFMLSHTPLNVAFPFYNGNEMVVRFLADEITPILRMTNYGFVFPVQFLTADDKFRSSVMVDNFEHGDWNVGGLTDEGTYNPAVLEWENNLMMVAQHTSGHYRVYESTDLGDTWTESTSTLSRVWATSTKTTEHVSQNNFITATIDGKDVILFLQSVGSGEENKLHLWVTDNTRIYHVGLIVEKKKVKRSTLLFKGDKLYCLYETVEGAGKYKVFFVDLTTSMEEIKRVLNKWSKQDALLSGKVCPSSRQLKNPVPTVGLVGYLSENRTESKWNDEYLGVNAVVSGTTEKVSNGLKFNGVDAGARWPVSINELAKQYHFTNYAFTLVATVTIHEVPKKESSPLLGVRLDNNEKGLLFGVSYNKDQTWSTIRKDEAEKSTIKFELQKAYSVILTFKDGKGIVYINGKRINKLYYAEIQNSKEVSHFYFGWDGKNNDERSRTIPKPKTSIAGEEIVHITVKDVLLYNRALDTEEIDVLVKNKENGNAL</sequence>
<protein>
    <submittedName>
        <fullName evidence="4">Uncharacterized protein</fullName>
    </submittedName>
</protein>
<dbReference type="SUPFAM" id="SSF50939">
    <property type="entry name" value="Sialidases"/>
    <property type="match status" value="1"/>
</dbReference>
<dbReference type="InterPro" id="IPR036278">
    <property type="entry name" value="Sialidase_sf"/>
</dbReference>
<dbReference type="Gene3D" id="2.120.10.10">
    <property type="match status" value="1"/>
</dbReference>
<dbReference type="SUPFAM" id="SSF49899">
    <property type="entry name" value="Concanavalin A-like lectins/glucanases"/>
    <property type="match status" value="1"/>
</dbReference>
<evidence type="ECO:0000259" key="3">
    <source>
        <dbReference type="Pfam" id="PF22925"/>
    </source>
</evidence>
<dbReference type="GeneID" id="39987473"/>
<dbReference type="GO" id="GO:0004308">
    <property type="term" value="F:exo-alpha-sialidase activity"/>
    <property type="evidence" value="ECO:0007669"/>
    <property type="project" value="InterPro"/>
</dbReference>
<dbReference type="CDD" id="cd15482">
    <property type="entry name" value="Sialidase_non-viral"/>
    <property type="match status" value="1"/>
</dbReference>
<dbReference type="PROSITE" id="PS51257">
    <property type="entry name" value="PROKAR_LIPOPROTEIN"/>
    <property type="match status" value="1"/>
</dbReference>
<proteinExistence type="predicted"/>
<dbReference type="InterPro" id="IPR013320">
    <property type="entry name" value="ConA-like_dom_sf"/>
</dbReference>
<name>A0A1X0NQ14_9TRYP</name>
<gene>
    <name evidence="4" type="ORF">TM35_000251020</name>
</gene>
<feature type="chain" id="PRO_5012394124" evidence="1">
    <location>
        <begin position="26"/>
        <end position="684"/>
    </location>
</feature>
<evidence type="ECO:0000259" key="2">
    <source>
        <dbReference type="Pfam" id="PF13859"/>
    </source>
</evidence>
<keyword evidence="1" id="KW-0732">Signal</keyword>
<organism evidence="4 5">
    <name type="scientific">Trypanosoma theileri</name>
    <dbReference type="NCBI Taxonomy" id="67003"/>
    <lineage>
        <taxon>Eukaryota</taxon>
        <taxon>Discoba</taxon>
        <taxon>Euglenozoa</taxon>
        <taxon>Kinetoplastea</taxon>
        <taxon>Metakinetoplastina</taxon>
        <taxon>Trypanosomatida</taxon>
        <taxon>Trypanosomatidae</taxon>
        <taxon>Trypanosoma</taxon>
    </lineage>
</organism>
<evidence type="ECO:0000313" key="5">
    <source>
        <dbReference type="Proteomes" id="UP000192257"/>
    </source>
</evidence>